<keyword evidence="10" id="KW-0238">DNA-binding</keyword>
<feature type="region of interest" description="Disordered" evidence="14">
    <location>
        <begin position="223"/>
        <end position="261"/>
    </location>
</feature>
<reference evidence="16" key="1">
    <citation type="submission" date="2025-08" db="UniProtKB">
        <authorList>
            <consortium name="Ensembl"/>
        </authorList>
    </citation>
    <scope>IDENTIFICATION</scope>
</reference>
<dbReference type="InterPro" id="IPR013087">
    <property type="entry name" value="Znf_C2H2_type"/>
</dbReference>
<feature type="domain" description="C2H2-type" evidence="15">
    <location>
        <begin position="196"/>
        <end position="223"/>
    </location>
</feature>
<evidence type="ECO:0000259" key="15">
    <source>
        <dbReference type="PROSITE" id="PS50157"/>
    </source>
</evidence>
<evidence type="ECO:0000256" key="7">
    <source>
        <dbReference type="ARBA" id="ARBA00022833"/>
    </source>
</evidence>
<evidence type="ECO:0000256" key="5">
    <source>
        <dbReference type="ARBA" id="ARBA00022737"/>
    </source>
</evidence>
<dbReference type="PROSITE" id="PS00028">
    <property type="entry name" value="ZINC_FINGER_C2H2_1"/>
    <property type="match status" value="3"/>
</dbReference>
<evidence type="ECO:0000256" key="12">
    <source>
        <dbReference type="ARBA" id="ARBA00023242"/>
    </source>
</evidence>
<evidence type="ECO:0000256" key="14">
    <source>
        <dbReference type="SAM" id="MobiDB-lite"/>
    </source>
</evidence>
<evidence type="ECO:0000256" key="6">
    <source>
        <dbReference type="ARBA" id="ARBA00022771"/>
    </source>
</evidence>
<evidence type="ECO:0000256" key="8">
    <source>
        <dbReference type="ARBA" id="ARBA00022843"/>
    </source>
</evidence>
<feature type="region of interest" description="Disordered" evidence="14">
    <location>
        <begin position="94"/>
        <end position="125"/>
    </location>
</feature>
<dbReference type="Gene3D" id="3.30.160.60">
    <property type="entry name" value="Classic Zinc Finger"/>
    <property type="match status" value="3"/>
</dbReference>
<evidence type="ECO:0000256" key="1">
    <source>
        <dbReference type="ARBA" id="ARBA00004123"/>
    </source>
</evidence>
<dbReference type="FunFam" id="3.30.160.60:FF:000557">
    <property type="entry name" value="zinc finger and SCAN domain-containing protein 29"/>
    <property type="match status" value="1"/>
</dbReference>
<dbReference type="GO" id="GO:0000978">
    <property type="term" value="F:RNA polymerase II cis-regulatory region sequence-specific DNA binding"/>
    <property type="evidence" value="ECO:0007669"/>
    <property type="project" value="TreeGrafter"/>
</dbReference>
<keyword evidence="12" id="KW-0539">Nucleus</keyword>
<evidence type="ECO:0000256" key="10">
    <source>
        <dbReference type="ARBA" id="ARBA00023125"/>
    </source>
</evidence>
<evidence type="ECO:0000256" key="11">
    <source>
        <dbReference type="ARBA" id="ARBA00023163"/>
    </source>
</evidence>
<organism evidence="16 17">
    <name type="scientific">Catharus ustulatus</name>
    <name type="common">Russet-backed thrush</name>
    <name type="synonym">Hylocichla ustulatus</name>
    <dbReference type="NCBI Taxonomy" id="91951"/>
    <lineage>
        <taxon>Eukaryota</taxon>
        <taxon>Metazoa</taxon>
        <taxon>Chordata</taxon>
        <taxon>Craniata</taxon>
        <taxon>Vertebrata</taxon>
        <taxon>Euteleostomi</taxon>
        <taxon>Archelosauria</taxon>
        <taxon>Archosauria</taxon>
        <taxon>Dinosauria</taxon>
        <taxon>Saurischia</taxon>
        <taxon>Theropoda</taxon>
        <taxon>Coelurosauria</taxon>
        <taxon>Aves</taxon>
        <taxon>Neognathae</taxon>
        <taxon>Neoaves</taxon>
        <taxon>Telluraves</taxon>
        <taxon>Australaves</taxon>
        <taxon>Passeriformes</taxon>
        <taxon>Turdidae</taxon>
        <taxon>Catharus</taxon>
    </lineage>
</organism>
<evidence type="ECO:0000313" key="17">
    <source>
        <dbReference type="Proteomes" id="UP000694563"/>
    </source>
</evidence>
<dbReference type="PANTHER" id="PTHR23226:SF416">
    <property type="entry name" value="FI01424P"/>
    <property type="match status" value="1"/>
</dbReference>
<dbReference type="FunFam" id="3.30.160.60:FF:000321">
    <property type="entry name" value="myeloid zinc finger 1 isoform X1"/>
    <property type="match status" value="1"/>
</dbReference>
<reference evidence="16" key="2">
    <citation type="submission" date="2025-09" db="UniProtKB">
        <authorList>
            <consortium name="Ensembl"/>
        </authorList>
    </citation>
    <scope>IDENTIFICATION</scope>
</reference>
<proteinExistence type="inferred from homology"/>
<evidence type="ECO:0000256" key="4">
    <source>
        <dbReference type="ARBA" id="ARBA00022723"/>
    </source>
</evidence>
<dbReference type="GO" id="GO:0008270">
    <property type="term" value="F:zinc ion binding"/>
    <property type="evidence" value="ECO:0007669"/>
    <property type="project" value="UniProtKB-KW"/>
</dbReference>
<dbReference type="Proteomes" id="UP000694563">
    <property type="component" value="Unassembled WGS sequence"/>
</dbReference>
<dbReference type="SMART" id="SM00355">
    <property type="entry name" value="ZnF_C2H2"/>
    <property type="match status" value="3"/>
</dbReference>
<sequence length="261" mass="28887">MGHLFKPAGTVIFIFFTTHPSSRERSAVNGPLSPTCPFPPVSCSMSQPSTAPAAAQLRCRRPPAGDALRGSPCPCLWPGDKSLLLLVLPSPDRDLRTETGEDKSPQSWGSQEERASLGQGGGRRSKVRIHEQLLDGEKCHKCSECGKSYRWRSELNQHQRIHTGERPYECDKCRKRFNSKSILFNHYRIHAEERPFCCPECGKGFKQNSNLTKHRRIHASAVPATTSPLSPPQCPSRMSPPTRMGPAWGACSAGDKWPGSE</sequence>
<keyword evidence="4" id="KW-0479">Metal-binding</keyword>
<evidence type="ECO:0000313" key="16">
    <source>
        <dbReference type="Ensembl" id="ENSCUSP00005025012.1"/>
    </source>
</evidence>
<keyword evidence="5" id="KW-0677">Repeat</keyword>
<evidence type="ECO:0000256" key="3">
    <source>
        <dbReference type="ARBA" id="ARBA00022499"/>
    </source>
</evidence>
<feature type="compositionally biased region" description="Basic and acidic residues" evidence="14">
    <location>
        <begin position="94"/>
        <end position="104"/>
    </location>
</feature>
<accession>A0A8C3VAU8</accession>
<keyword evidence="17" id="KW-1185">Reference proteome</keyword>
<comment type="similarity">
    <text evidence="2">Belongs to the krueppel C2H2-type zinc-finger protein family.</text>
</comment>
<dbReference type="InterPro" id="IPR036236">
    <property type="entry name" value="Znf_C2H2_sf"/>
</dbReference>
<dbReference type="PROSITE" id="PS50157">
    <property type="entry name" value="ZINC_FINGER_C2H2_2"/>
    <property type="match status" value="3"/>
</dbReference>
<dbReference type="FunFam" id="3.30.160.60:FF:002533">
    <property type="entry name" value="Zinc finger protein 770"/>
    <property type="match status" value="1"/>
</dbReference>
<evidence type="ECO:0000256" key="2">
    <source>
        <dbReference type="ARBA" id="ARBA00006991"/>
    </source>
</evidence>
<protein>
    <recommendedName>
        <fullName evidence="15">C2H2-type domain-containing protein</fullName>
    </recommendedName>
</protein>
<keyword evidence="9" id="KW-0805">Transcription regulation</keyword>
<keyword evidence="8" id="KW-0832">Ubl conjugation</keyword>
<keyword evidence="3" id="KW-1017">Isopeptide bond</keyword>
<evidence type="ECO:0000256" key="13">
    <source>
        <dbReference type="PROSITE-ProRule" id="PRU00042"/>
    </source>
</evidence>
<keyword evidence="6 13" id="KW-0863">Zinc-finger</keyword>
<dbReference type="Ensembl" id="ENSCUST00005025894.1">
    <property type="protein sequence ID" value="ENSCUSP00005025012.1"/>
    <property type="gene ID" value="ENSCUSG00005015576.1"/>
</dbReference>
<dbReference type="GO" id="GO:0000981">
    <property type="term" value="F:DNA-binding transcription factor activity, RNA polymerase II-specific"/>
    <property type="evidence" value="ECO:0007669"/>
    <property type="project" value="TreeGrafter"/>
</dbReference>
<keyword evidence="7" id="KW-0862">Zinc</keyword>
<keyword evidence="11" id="KW-0804">Transcription</keyword>
<dbReference type="SUPFAM" id="SSF57667">
    <property type="entry name" value="beta-beta-alpha zinc fingers"/>
    <property type="match status" value="2"/>
</dbReference>
<feature type="domain" description="C2H2-type" evidence="15">
    <location>
        <begin position="140"/>
        <end position="167"/>
    </location>
</feature>
<evidence type="ECO:0000256" key="9">
    <source>
        <dbReference type="ARBA" id="ARBA00023015"/>
    </source>
</evidence>
<dbReference type="GO" id="GO:0005634">
    <property type="term" value="C:nucleus"/>
    <property type="evidence" value="ECO:0007669"/>
    <property type="project" value="UniProtKB-SubCell"/>
</dbReference>
<dbReference type="AlphaFoldDB" id="A0A8C3VAU8"/>
<feature type="domain" description="C2H2-type" evidence="15">
    <location>
        <begin position="168"/>
        <end position="195"/>
    </location>
</feature>
<dbReference type="PANTHER" id="PTHR23226">
    <property type="entry name" value="ZINC FINGER AND SCAN DOMAIN-CONTAINING"/>
    <property type="match status" value="1"/>
</dbReference>
<name>A0A8C3VAU8_CATUS</name>
<dbReference type="Pfam" id="PF00096">
    <property type="entry name" value="zf-C2H2"/>
    <property type="match status" value="3"/>
</dbReference>
<comment type="subcellular location">
    <subcellularLocation>
        <location evidence="1">Nucleus</location>
    </subcellularLocation>
</comment>